<dbReference type="Pfam" id="PF20434">
    <property type="entry name" value="BD-FAE"/>
    <property type="match status" value="1"/>
</dbReference>
<dbReference type="AlphaFoldDB" id="F0SK81"/>
<evidence type="ECO:0000256" key="1">
    <source>
        <dbReference type="ARBA" id="ARBA00022801"/>
    </source>
</evidence>
<keyword evidence="2" id="KW-0732">Signal</keyword>
<dbReference type="InterPro" id="IPR029058">
    <property type="entry name" value="AB_hydrolase_fold"/>
</dbReference>
<proteinExistence type="predicted"/>
<name>F0SK81_RUBBR</name>
<evidence type="ECO:0000256" key="2">
    <source>
        <dbReference type="SAM" id="SignalP"/>
    </source>
</evidence>
<sequence length="316" mass="33911">MKFRTVLLVLLSLCLASQVSVAQESPPAKTAQKKQGNLKRKKKTPALPSGVELLSDIEFSTPNGMPLKLDLYLPEKRTDAIPVVVFVHGGGWKNGSKAVALNRAAWLAQHGFAVAGISYRLTDSGQWPDQIDDCYAAVRWLRAHAADHGIDPEHIGCWGTSAGGHLVALMGTRPYPGEEQVSSRVQAVCDWFGPTDLLTMPPNMLGNGRTEEDIANSNGAKLLGDTVRDIPDVAKDASGLHHVSKDDPPFLIIHGTADPGVPLSQSERLHTALSDAGVDSTLVKLPGAGHGGPQFNAPEVREAIVQFFTRTLKRSN</sequence>
<dbReference type="InterPro" id="IPR050300">
    <property type="entry name" value="GDXG_lipolytic_enzyme"/>
</dbReference>
<dbReference type="SUPFAM" id="SSF53474">
    <property type="entry name" value="alpha/beta-Hydrolases"/>
    <property type="match status" value="1"/>
</dbReference>
<protein>
    <submittedName>
        <fullName evidence="4">Peptidase S9 prolyl oligopeptidase active site domain protein</fullName>
    </submittedName>
</protein>
<dbReference type="PANTHER" id="PTHR48081:SF13">
    <property type="entry name" value="ALPHA_BETA HYDROLASE"/>
    <property type="match status" value="1"/>
</dbReference>
<organism evidence="4 5">
    <name type="scientific">Rubinisphaera brasiliensis (strain ATCC 49424 / DSM 5305 / JCM 21570 / IAM 15109 / NBRC 103401 / IFAM 1448)</name>
    <name type="common">Planctomyces brasiliensis</name>
    <dbReference type="NCBI Taxonomy" id="756272"/>
    <lineage>
        <taxon>Bacteria</taxon>
        <taxon>Pseudomonadati</taxon>
        <taxon>Planctomycetota</taxon>
        <taxon>Planctomycetia</taxon>
        <taxon>Planctomycetales</taxon>
        <taxon>Planctomycetaceae</taxon>
        <taxon>Rubinisphaera</taxon>
    </lineage>
</organism>
<dbReference type="PANTHER" id="PTHR48081">
    <property type="entry name" value="AB HYDROLASE SUPERFAMILY PROTEIN C4A8.06C"/>
    <property type="match status" value="1"/>
</dbReference>
<dbReference type="RefSeq" id="WP_013629559.1">
    <property type="nucleotide sequence ID" value="NC_015174.1"/>
</dbReference>
<dbReference type="InterPro" id="IPR049492">
    <property type="entry name" value="BD-FAE-like_dom"/>
</dbReference>
<evidence type="ECO:0000313" key="5">
    <source>
        <dbReference type="Proteomes" id="UP000006860"/>
    </source>
</evidence>
<dbReference type="Gene3D" id="3.40.50.1820">
    <property type="entry name" value="alpha/beta hydrolase"/>
    <property type="match status" value="1"/>
</dbReference>
<dbReference type="KEGG" id="pbs:Plabr_3241"/>
<keyword evidence="1" id="KW-0378">Hydrolase</keyword>
<dbReference type="STRING" id="756272.Plabr_3241"/>
<dbReference type="OrthoDB" id="265201at2"/>
<gene>
    <name evidence="4" type="ordered locus">Plabr_3241</name>
</gene>
<evidence type="ECO:0000313" key="4">
    <source>
        <dbReference type="EMBL" id="ADY60838.1"/>
    </source>
</evidence>
<dbReference type="HOGENOM" id="CLU_012494_4_0_0"/>
<reference evidence="5" key="1">
    <citation type="submission" date="2011-02" db="EMBL/GenBank/DDBJ databases">
        <title>The complete genome of Planctomyces brasiliensis DSM 5305.</title>
        <authorList>
            <person name="Lucas S."/>
            <person name="Copeland A."/>
            <person name="Lapidus A."/>
            <person name="Bruce D."/>
            <person name="Goodwin L."/>
            <person name="Pitluck S."/>
            <person name="Kyrpides N."/>
            <person name="Mavromatis K."/>
            <person name="Pagani I."/>
            <person name="Ivanova N."/>
            <person name="Ovchinnikova G."/>
            <person name="Lu M."/>
            <person name="Detter J.C."/>
            <person name="Han C."/>
            <person name="Land M."/>
            <person name="Hauser L."/>
            <person name="Markowitz V."/>
            <person name="Cheng J.-F."/>
            <person name="Hugenholtz P."/>
            <person name="Woyke T."/>
            <person name="Wu D."/>
            <person name="Tindall B."/>
            <person name="Pomrenke H.G."/>
            <person name="Brambilla E."/>
            <person name="Klenk H.-P."/>
            <person name="Eisen J.A."/>
        </authorList>
    </citation>
    <scope>NUCLEOTIDE SEQUENCE [LARGE SCALE GENOMIC DNA]</scope>
    <source>
        <strain evidence="5">ATCC 49424 / DSM 5305 / JCM 21570 / NBRC 103401 / IFAM 1448</strain>
    </source>
</reference>
<dbReference type="Proteomes" id="UP000006860">
    <property type="component" value="Chromosome"/>
</dbReference>
<accession>F0SK81</accession>
<feature type="signal peptide" evidence="2">
    <location>
        <begin position="1"/>
        <end position="22"/>
    </location>
</feature>
<dbReference type="GO" id="GO:0016787">
    <property type="term" value="F:hydrolase activity"/>
    <property type="evidence" value="ECO:0007669"/>
    <property type="project" value="UniProtKB-KW"/>
</dbReference>
<keyword evidence="5" id="KW-1185">Reference proteome</keyword>
<dbReference type="eggNOG" id="COG0657">
    <property type="taxonomic scope" value="Bacteria"/>
</dbReference>
<evidence type="ECO:0000259" key="3">
    <source>
        <dbReference type="Pfam" id="PF20434"/>
    </source>
</evidence>
<feature type="domain" description="BD-FAE-like" evidence="3">
    <location>
        <begin position="69"/>
        <end position="273"/>
    </location>
</feature>
<dbReference type="EMBL" id="CP002546">
    <property type="protein sequence ID" value="ADY60838.1"/>
    <property type="molecule type" value="Genomic_DNA"/>
</dbReference>
<feature type="chain" id="PRO_5003260499" evidence="2">
    <location>
        <begin position="23"/>
        <end position="316"/>
    </location>
</feature>